<keyword evidence="1" id="KW-0812">Transmembrane</keyword>
<protein>
    <submittedName>
        <fullName evidence="2">Uncharacterized protein</fullName>
    </submittedName>
</protein>
<dbReference type="RefSeq" id="WP_065396850.1">
    <property type="nucleotide sequence ID" value="NZ_JAKYXE010000016.1"/>
</dbReference>
<evidence type="ECO:0000256" key="1">
    <source>
        <dbReference type="SAM" id="Phobius"/>
    </source>
</evidence>
<keyword evidence="1" id="KW-1133">Transmembrane helix</keyword>
<name>A0A1B8ZML4_9FLAO</name>
<comment type="caution">
    <text evidence="2">The sequence shown here is derived from an EMBL/GenBank/DDBJ whole genome shotgun (WGS) entry which is preliminary data.</text>
</comment>
<dbReference type="OrthoDB" id="1250444at2"/>
<dbReference type="InterPro" id="IPR048136">
    <property type="entry name" value="STM3941-like"/>
</dbReference>
<organism evidence="2 3">
    <name type="scientific">Chryseobacterium arthrosphaerae</name>
    <dbReference type="NCBI Taxonomy" id="651561"/>
    <lineage>
        <taxon>Bacteria</taxon>
        <taxon>Pseudomonadati</taxon>
        <taxon>Bacteroidota</taxon>
        <taxon>Flavobacteriia</taxon>
        <taxon>Flavobacteriales</taxon>
        <taxon>Weeksellaceae</taxon>
        <taxon>Chryseobacterium group</taxon>
        <taxon>Chryseobacterium</taxon>
    </lineage>
</organism>
<reference evidence="3" key="1">
    <citation type="submission" date="2016-07" db="EMBL/GenBank/DDBJ databases">
        <authorList>
            <person name="Florea S."/>
            <person name="Webb J.S."/>
            <person name="Jaromczyk J."/>
            <person name="Schardl C.L."/>
        </authorList>
    </citation>
    <scope>NUCLEOTIDE SEQUENCE [LARGE SCALE GENOMIC DNA]</scope>
    <source>
        <strain evidence="3">CC-VM-7</strain>
    </source>
</reference>
<dbReference type="NCBIfam" id="NF041635">
    <property type="entry name" value="STM3941_fam"/>
    <property type="match status" value="1"/>
</dbReference>
<gene>
    <name evidence="2" type="ORF">BBI00_00040</name>
</gene>
<dbReference type="EMBL" id="MAYG01000001">
    <property type="protein sequence ID" value="OCA72835.1"/>
    <property type="molecule type" value="Genomic_DNA"/>
</dbReference>
<keyword evidence="1" id="KW-0472">Membrane</keyword>
<evidence type="ECO:0000313" key="3">
    <source>
        <dbReference type="Proteomes" id="UP000093432"/>
    </source>
</evidence>
<sequence length="171" mass="19873">MKEIHFYSSKIKSLIMLMVSGIFTFGLYHIGCKNEKFFLMVILGLAFALFLFGIVYSLLLLFRTKPLLTVTDQQIIVYNVLRKPTTVNFEDVLLFCTSDMKHHGIKTAAFIHVVLKHPKKNSNLLNRISPRLFRNSESREFSFQIDMINVKTKVLLELLQSKIRPYSLINK</sequence>
<feature type="transmembrane region" description="Helical" evidence="1">
    <location>
        <begin position="37"/>
        <end position="62"/>
    </location>
</feature>
<dbReference type="STRING" id="651561.BBI00_00040"/>
<dbReference type="Proteomes" id="UP000093432">
    <property type="component" value="Unassembled WGS sequence"/>
</dbReference>
<dbReference type="AlphaFoldDB" id="A0A1B8ZML4"/>
<feature type="transmembrane region" description="Helical" evidence="1">
    <location>
        <begin position="12"/>
        <end position="31"/>
    </location>
</feature>
<proteinExistence type="predicted"/>
<evidence type="ECO:0000313" key="2">
    <source>
        <dbReference type="EMBL" id="OCA72835.1"/>
    </source>
</evidence>
<accession>A0A1B8ZML4</accession>